<sequence>MKTAAVLYFLGIFSIFLTTLNAATTFQKSKNPFHKLRGLYANQKPSDNPNDGPIYNYTTAWYPTMPVDHIHGSTQQTFKLRYFFNLDNYKPGGPLFFYTGNEGYLESFAQNTGIMWDLAPKFNAAIVFAEHRFYGYTYPFGNLSYTNVKYLRFLDVEQVLADYVVLINNVKRTLINDTNAKVIAFGGSYGGMLTSWFRVKYPNVTVGGWASSAPLIYFKDGGVPVDAFSHITKTTFVASGCDPNKIPNGFSAIQRLAKTDAGREKINKIFKLDKNSFLQTYDDCWNVIYYVQTAIEYMAMTDYPYSSSFLQPMPAWPVEESCKGLMATDNSDDGLVQGLYNIANVYYNGTGALNETCFYNCPGAHDALGSPDGWPWQECTQIIIEMCDSGRNKHGCGKFPADFPGNFHLTTLDLGPPNDFFFGSCDASNVFESQLSYCFEAFASRGWSNSQIKENYVKNTFGFDYAKTSNLILTSGTYDPWYSGCLKRNLYDFQTSYQRGLYVFELEGSAHHLDLRQPNTCDPRNIENVRFQITNILWCWAYPKDSKCTQINSKPADLPPFVKKSVECKPVFYGYPWGQQ</sequence>
<evidence type="ECO:0000313" key="1">
    <source>
        <dbReference type="Proteomes" id="UP000887579"/>
    </source>
</evidence>
<protein>
    <submittedName>
        <fullName evidence="2">Uncharacterized protein</fullName>
    </submittedName>
</protein>
<name>A0AC34FYS7_9BILA</name>
<dbReference type="Proteomes" id="UP000887579">
    <property type="component" value="Unplaced"/>
</dbReference>
<dbReference type="WBParaSite" id="ES5_v2.g22477.t1">
    <property type="protein sequence ID" value="ES5_v2.g22477.t1"/>
    <property type="gene ID" value="ES5_v2.g22477"/>
</dbReference>
<organism evidence="1 2">
    <name type="scientific">Panagrolaimus sp. ES5</name>
    <dbReference type="NCBI Taxonomy" id="591445"/>
    <lineage>
        <taxon>Eukaryota</taxon>
        <taxon>Metazoa</taxon>
        <taxon>Ecdysozoa</taxon>
        <taxon>Nematoda</taxon>
        <taxon>Chromadorea</taxon>
        <taxon>Rhabditida</taxon>
        <taxon>Tylenchina</taxon>
        <taxon>Panagrolaimomorpha</taxon>
        <taxon>Panagrolaimoidea</taxon>
        <taxon>Panagrolaimidae</taxon>
        <taxon>Panagrolaimus</taxon>
    </lineage>
</organism>
<evidence type="ECO:0000313" key="2">
    <source>
        <dbReference type="WBParaSite" id="ES5_v2.g22477.t1"/>
    </source>
</evidence>
<accession>A0AC34FYS7</accession>
<proteinExistence type="predicted"/>
<reference evidence="2" key="1">
    <citation type="submission" date="2022-11" db="UniProtKB">
        <authorList>
            <consortium name="WormBaseParasite"/>
        </authorList>
    </citation>
    <scope>IDENTIFICATION</scope>
</reference>